<dbReference type="AlphaFoldDB" id="A0A1F7RSK5"/>
<accession>A0A1F7RSK5</accession>
<protein>
    <recommendedName>
        <fullName evidence="5">VWFA domain-containing protein</fullName>
    </recommendedName>
</protein>
<evidence type="ECO:0000256" key="2">
    <source>
        <dbReference type="SAM" id="SignalP"/>
    </source>
</evidence>
<name>A0A1F7RSK5_9BACT</name>
<dbReference type="SUPFAM" id="SSF53300">
    <property type="entry name" value="vWA-like"/>
    <property type="match status" value="1"/>
</dbReference>
<sequence>MFIKISKYMLLGVILSFSLLTGNGFAHFDGTNHIHPDRIDITLCPGECFEEDKQVDIEGAPTMGDVIFAFDTTGSMSGILTTAKARALDIMDDIRTLIPDTDFGVMSHRDYPSCCSPICGYPSMGYGSSGDWAYRLDQYLTPDEVAVSTAIAPLSAGGGADGPESYTRVLYESYSDPAVRWRFKAKKIVINFLDNIPHDCDVYSCFGGTPETTGIDPGRDSVVGTADDLPILEVVDNMLKNKITLLTVFSSSGTYFTLWDCLAKRTGGQAFMISSPSDLPTVVRDLIIAELSTITILELGTEPGYESWLVDVAPPFYFSVTLDTPKSKMFHIKICMPLGTPPGIYKFHIFAFGDGAVYGEQEVTIRHCNLIAATNTPTVTPSPTGTWASPTVTPTPVAYLNCSAARDVPCGGGTFAADTATGVSNVSAYSPCRTWNESGKEVVYRVVTDMTGDIVARFKTIAPGVDLDLFILGSCNENDCLASGNNSAEARDLPPGTYYVVVDGYMGDEGSYTLEVVSACLKTSLPVTKGFILLIIPILVVLLILKRIRI</sequence>
<dbReference type="EMBL" id="MGDD01000228">
    <property type="protein sequence ID" value="OGL44340.1"/>
    <property type="molecule type" value="Genomic_DNA"/>
</dbReference>
<keyword evidence="1" id="KW-0812">Transmembrane</keyword>
<dbReference type="Gene3D" id="2.60.120.380">
    <property type="match status" value="1"/>
</dbReference>
<comment type="caution">
    <text evidence="3">The sequence shown here is derived from an EMBL/GenBank/DDBJ whole genome shotgun (WGS) entry which is preliminary data.</text>
</comment>
<feature type="chain" id="PRO_5009532253" description="VWFA domain-containing protein" evidence="2">
    <location>
        <begin position="29"/>
        <end position="550"/>
    </location>
</feature>
<organism evidence="3 4">
    <name type="scientific">Candidatus Schekmanbacteria bacterium RBG_13_48_7</name>
    <dbReference type="NCBI Taxonomy" id="1817878"/>
    <lineage>
        <taxon>Bacteria</taxon>
        <taxon>Candidatus Schekmaniibacteriota</taxon>
    </lineage>
</organism>
<dbReference type="PANTHER" id="PTHR47824">
    <property type="entry name" value="UBIQUITIN-LIKE DOMAIN-CONTAINING PROTEIN"/>
    <property type="match status" value="1"/>
</dbReference>
<proteinExistence type="predicted"/>
<gene>
    <name evidence="3" type="ORF">A2161_04560</name>
</gene>
<reference evidence="3 4" key="1">
    <citation type="journal article" date="2016" name="Nat. Commun.">
        <title>Thousands of microbial genomes shed light on interconnected biogeochemical processes in an aquifer system.</title>
        <authorList>
            <person name="Anantharaman K."/>
            <person name="Brown C.T."/>
            <person name="Hug L.A."/>
            <person name="Sharon I."/>
            <person name="Castelle C.J."/>
            <person name="Probst A.J."/>
            <person name="Thomas B.C."/>
            <person name="Singh A."/>
            <person name="Wilkins M.J."/>
            <person name="Karaoz U."/>
            <person name="Brodie E.L."/>
            <person name="Williams K.H."/>
            <person name="Hubbard S.S."/>
            <person name="Banfield J.F."/>
        </authorList>
    </citation>
    <scope>NUCLEOTIDE SEQUENCE [LARGE SCALE GENOMIC DNA]</scope>
</reference>
<dbReference type="Gene3D" id="3.40.50.410">
    <property type="entry name" value="von Willebrand factor, type A domain"/>
    <property type="match status" value="1"/>
</dbReference>
<evidence type="ECO:0000256" key="1">
    <source>
        <dbReference type="SAM" id="Phobius"/>
    </source>
</evidence>
<keyword evidence="1" id="KW-1133">Transmembrane helix</keyword>
<dbReference type="PANTHER" id="PTHR47824:SF3">
    <property type="entry name" value="UBIQUITIN-LIKE DOMAIN-CONTAINING PROTEIN"/>
    <property type="match status" value="1"/>
</dbReference>
<evidence type="ECO:0000313" key="3">
    <source>
        <dbReference type="EMBL" id="OGL44340.1"/>
    </source>
</evidence>
<keyword evidence="2" id="KW-0732">Signal</keyword>
<keyword evidence="1" id="KW-0472">Membrane</keyword>
<evidence type="ECO:0000313" key="4">
    <source>
        <dbReference type="Proteomes" id="UP000179266"/>
    </source>
</evidence>
<evidence type="ECO:0008006" key="5">
    <source>
        <dbReference type="Google" id="ProtNLM"/>
    </source>
</evidence>
<dbReference type="InterPro" id="IPR036465">
    <property type="entry name" value="vWFA_dom_sf"/>
</dbReference>
<feature type="transmembrane region" description="Helical" evidence="1">
    <location>
        <begin position="527"/>
        <end position="545"/>
    </location>
</feature>
<feature type="signal peptide" evidence="2">
    <location>
        <begin position="1"/>
        <end position="28"/>
    </location>
</feature>
<dbReference type="Proteomes" id="UP000179266">
    <property type="component" value="Unassembled WGS sequence"/>
</dbReference>